<organism evidence="1 2">
    <name type="scientific">Candidatus Avelusimicrobium gallicola</name>
    <dbReference type="NCBI Taxonomy" id="2562704"/>
    <lineage>
        <taxon>Bacteria</taxon>
        <taxon>Pseudomonadati</taxon>
        <taxon>Elusimicrobiota</taxon>
        <taxon>Elusimicrobia</taxon>
        <taxon>Elusimicrobiales</taxon>
        <taxon>Elusimicrobiaceae</taxon>
        <taxon>Candidatus Avelusimicrobium</taxon>
    </lineage>
</organism>
<gene>
    <name evidence="1" type="ORF">E7027_03540</name>
</gene>
<reference evidence="1" key="1">
    <citation type="submission" date="2019-04" db="EMBL/GenBank/DDBJ databases">
        <title>Evolution of Biomass-Degrading Anaerobic Consortia Revealed by Metagenomics.</title>
        <authorList>
            <person name="Peng X."/>
        </authorList>
    </citation>
    <scope>NUCLEOTIDE SEQUENCE</scope>
    <source>
        <strain evidence="1">SIG66</strain>
    </source>
</reference>
<proteinExistence type="predicted"/>
<name>A0A928DQM9_9BACT</name>
<comment type="caution">
    <text evidence="1">The sequence shown here is derived from an EMBL/GenBank/DDBJ whole genome shotgun (WGS) entry which is preliminary data.</text>
</comment>
<dbReference type="Proteomes" id="UP000725649">
    <property type="component" value="Unassembled WGS sequence"/>
</dbReference>
<evidence type="ECO:0000313" key="1">
    <source>
        <dbReference type="EMBL" id="MBE6421190.1"/>
    </source>
</evidence>
<dbReference type="EMBL" id="SUVG01000004">
    <property type="protein sequence ID" value="MBE6421190.1"/>
    <property type="molecule type" value="Genomic_DNA"/>
</dbReference>
<evidence type="ECO:0000313" key="2">
    <source>
        <dbReference type="Proteomes" id="UP000725649"/>
    </source>
</evidence>
<sequence length="222" mass="25569">MAANLKNNKHVENLKKGFQDIQTVAQEGNFKLFAKQLVAVVLVFFAFKFLTGKFLEKENNLRGQMEAIRLQQTNEREYETNKRKLIRLEPRFPDISGKNEYLVTKILEIFKAENLTPQVENNQTEDTSNATYVITSLGASTEMDFLSFAEFLARIENRKDFLKVTEVSIDKDSAPENLGKNKISLKFNTIFPKEKIAKNLFKDYDKLVKEMQEEEAAKKGGK</sequence>
<protein>
    <submittedName>
        <fullName evidence="1">Uncharacterized protein</fullName>
    </submittedName>
</protein>
<accession>A0A928DQM9</accession>
<dbReference type="AlphaFoldDB" id="A0A928DQM9"/>